<reference evidence="1 2" key="2">
    <citation type="journal article" date="2015" name="Stand. Genomic Sci.">
        <title>High quality draft genomic sequence of Flavobacterium enshiense DK69(T) and comparison among Flavobacterium genomes.</title>
        <authorList>
            <person name="Zeng Z."/>
            <person name="Chen C."/>
            <person name="Du H."/>
            <person name="Wang G."/>
            <person name="Li M."/>
        </authorList>
    </citation>
    <scope>NUCLEOTIDE SEQUENCE [LARGE SCALE GENOMIC DNA]</scope>
    <source>
        <strain evidence="1 2">DK69</strain>
    </source>
</reference>
<organism evidence="1 2">
    <name type="scientific">Flavobacterium enshiense DK69</name>
    <dbReference type="NCBI Taxonomy" id="1107311"/>
    <lineage>
        <taxon>Bacteria</taxon>
        <taxon>Pseudomonadati</taxon>
        <taxon>Bacteroidota</taxon>
        <taxon>Flavobacteriia</taxon>
        <taxon>Flavobacteriales</taxon>
        <taxon>Flavobacteriaceae</taxon>
        <taxon>Flavobacterium</taxon>
    </lineage>
</organism>
<name>V6SD26_9FLAO</name>
<sequence>MKKKSFLIIIFFTINSIFSQSYVEDNYYKALELVNKSLKNYNLEGNVSMTYDLTSDFWGHYQVPYATTKDTFRGKIIYDKAFRFCNQIHSLSETEANYYIEKGNDSLVQSNRFENKQNRSLPLTKKNGALKIFDYKILMPQILLAEITEHPASLQLLGTTKENGKKLQVISYVYKNNYPIAIYINSKTFLVAKIEKLQNHQLIGDNFKRYSFEGYKMIHGKYFPQKVSSKEFGFVGKEYSFKDIEFEKTVDTTLFNIPADYKLGQVENEMKDGYAKTTIISEKYGDKIHLLKMPEIFSYVMIVEFSDYLAVIGAPLNSTIGKQVVDEASKLYPDKKIKYLIVGHHHFWSISGIRPFVNRGVSIVCYNDKRINDYVGDIAQFKYSQQPDEQYANPQKPIIVNFDKEFILEDSFNKLAIHNIGMISNHTEDYSFVYIPGSKLIIDEDILMTTSGKEIAKPKKREVDYINKIKSLNLDVENIICRWGLWKNNNVINSFKIFEERMKLTE</sequence>
<evidence type="ECO:0000313" key="1">
    <source>
        <dbReference type="EMBL" id="KGO93841.1"/>
    </source>
</evidence>
<dbReference type="STRING" id="1107311.Q767_14285"/>
<dbReference type="Gene3D" id="3.60.15.10">
    <property type="entry name" value="Ribonuclease Z/Hydroxyacylglutathione hydrolase-like"/>
    <property type="match status" value="1"/>
</dbReference>
<dbReference type="SUPFAM" id="SSF56281">
    <property type="entry name" value="Metallo-hydrolase/oxidoreductase"/>
    <property type="match status" value="1"/>
</dbReference>
<evidence type="ECO:0008006" key="3">
    <source>
        <dbReference type="Google" id="ProtNLM"/>
    </source>
</evidence>
<comment type="caution">
    <text evidence="1">The sequence shown here is derived from an EMBL/GenBank/DDBJ whole genome shotgun (WGS) entry which is preliminary data.</text>
</comment>
<dbReference type="OrthoDB" id="1273797at2"/>
<protein>
    <recommendedName>
        <fullName evidence="3">Metallo-beta-lactamase domain-containing protein</fullName>
    </recommendedName>
</protein>
<dbReference type="Proteomes" id="UP000030149">
    <property type="component" value="Unassembled WGS sequence"/>
</dbReference>
<dbReference type="EMBL" id="JRLZ01000018">
    <property type="protein sequence ID" value="KGO93841.1"/>
    <property type="molecule type" value="Genomic_DNA"/>
</dbReference>
<dbReference type="AlphaFoldDB" id="V6SD26"/>
<accession>V6SD26</accession>
<dbReference type="InterPro" id="IPR036866">
    <property type="entry name" value="RibonucZ/Hydroxyglut_hydro"/>
</dbReference>
<keyword evidence="2" id="KW-1185">Reference proteome</keyword>
<dbReference type="PATRIC" id="fig|1107311.3.peg.931"/>
<reference evidence="2" key="1">
    <citation type="submission" date="2013-09" db="EMBL/GenBank/DDBJ databases">
        <authorList>
            <person name="Zeng Z."/>
            <person name="Chen C."/>
        </authorList>
    </citation>
    <scope>NUCLEOTIDE SEQUENCE [LARGE SCALE GENOMIC DNA]</scope>
    <source>
        <strain evidence="2">DK69</strain>
    </source>
</reference>
<dbReference type="RefSeq" id="WP_023572982.1">
    <property type="nucleotide sequence ID" value="NZ_AVCS01000006.1"/>
</dbReference>
<evidence type="ECO:0000313" key="2">
    <source>
        <dbReference type="Proteomes" id="UP000030149"/>
    </source>
</evidence>
<proteinExistence type="predicted"/>
<dbReference type="eggNOG" id="COG0491">
    <property type="taxonomic scope" value="Bacteria"/>
</dbReference>
<gene>
    <name evidence="1" type="ORF">Q767_14285</name>
</gene>